<protein>
    <recommendedName>
        <fullName evidence="3">AAA domain-containing protein</fullName>
    </recommendedName>
</protein>
<dbReference type="EMBL" id="WDPD01000005">
    <property type="protein sequence ID" value="KAB7460688.1"/>
    <property type="molecule type" value="Genomic_DNA"/>
</dbReference>
<proteinExistence type="predicted"/>
<sequence>MFRHGIGFIRNRSERLIVDEAQYVPDLFPMIQVAVGKQQGAPEPQRHVVLRINGFSGARRLRAFCSGMAESLT</sequence>
<evidence type="ECO:0000313" key="2">
    <source>
        <dbReference type="Proteomes" id="UP000429211"/>
    </source>
</evidence>
<evidence type="ECO:0008006" key="3">
    <source>
        <dbReference type="Google" id="ProtNLM"/>
    </source>
</evidence>
<dbReference type="Proteomes" id="UP000429211">
    <property type="component" value="Unassembled WGS sequence"/>
</dbReference>
<comment type="caution">
    <text evidence="1">The sequence shown here is derived from an EMBL/GenBank/DDBJ whole genome shotgun (WGS) entry which is preliminary data.</text>
</comment>
<reference evidence="1 2" key="1">
    <citation type="journal article" date="2019" name="Nat. Med.">
        <title>A library of human gut bacterial isolates paired with longitudinal multiomics data enables mechanistic microbiome research.</title>
        <authorList>
            <person name="Poyet M."/>
            <person name="Groussin M."/>
            <person name="Gibbons S.M."/>
            <person name="Avila-Pacheco J."/>
            <person name="Jiang X."/>
            <person name="Kearney S.M."/>
            <person name="Perrotta A.R."/>
            <person name="Berdy B."/>
            <person name="Zhao S."/>
            <person name="Lieberman T.D."/>
            <person name="Swanson P.K."/>
            <person name="Smith M."/>
            <person name="Roesemann S."/>
            <person name="Alexander J.E."/>
            <person name="Rich S.A."/>
            <person name="Livny J."/>
            <person name="Vlamakis H."/>
            <person name="Clish C."/>
            <person name="Bullock K."/>
            <person name="Deik A."/>
            <person name="Scott J."/>
            <person name="Pierce K.A."/>
            <person name="Xavier R.J."/>
            <person name="Alm E.J."/>
        </authorList>
    </citation>
    <scope>NUCLEOTIDE SEQUENCE [LARGE SCALE GENOMIC DNA]</scope>
    <source>
        <strain evidence="1 2">BIOML-A2</strain>
    </source>
</reference>
<accession>A0A7J5THK4</accession>
<dbReference type="AlphaFoldDB" id="A0A7J5THK4"/>
<name>A0A7J5THK4_9BIFI</name>
<organism evidence="1 2">
    <name type="scientific">Bifidobacterium dentium</name>
    <dbReference type="NCBI Taxonomy" id="1689"/>
    <lineage>
        <taxon>Bacteria</taxon>
        <taxon>Bacillati</taxon>
        <taxon>Actinomycetota</taxon>
        <taxon>Actinomycetes</taxon>
        <taxon>Bifidobacteriales</taxon>
        <taxon>Bifidobacteriaceae</taxon>
        <taxon>Bifidobacterium</taxon>
    </lineage>
</organism>
<gene>
    <name evidence="1" type="ORF">GBB04_06415</name>
</gene>
<evidence type="ECO:0000313" key="1">
    <source>
        <dbReference type="EMBL" id="KAB7460688.1"/>
    </source>
</evidence>